<dbReference type="InterPro" id="IPR037049">
    <property type="entry name" value="DUF1214_C_sf"/>
</dbReference>
<evidence type="ECO:0000313" key="2">
    <source>
        <dbReference type="EMBL" id="MEN2788785.1"/>
    </source>
</evidence>
<dbReference type="InterPro" id="IPR012038">
    <property type="entry name" value="UCP009471"/>
</dbReference>
<proteinExistence type="predicted"/>
<keyword evidence="3" id="KW-1185">Reference proteome</keyword>
<protein>
    <submittedName>
        <fullName evidence="2">DUF1214 domain-containing protein</fullName>
    </submittedName>
</protein>
<sequence>MKPWMRFLLCAVAGILLGAGGAAWSVRAGAIGSADAIGAWTTGRDFGTAEASAYTRAVVALRGLLALPASEARYYNASVDDAGRPLDGKCRYRLDGVGLPARWWSLTLYDPKGYLVANTPGIYSVGSAALPSSEQAHWTIIVAPDPQPGNWLPTGRAGRFELTLRAYRPDDGGKGNFTRAQLPKITREVCA</sequence>
<dbReference type="PANTHER" id="PTHR36509:SF2">
    <property type="entry name" value="BLL3101 PROTEIN"/>
    <property type="match status" value="1"/>
</dbReference>
<organism evidence="2 3">
    <name type="scientific">Sphingomonas oligophenolica</name>
    <dbReference type="NCBI Taxonomy" id="301154"/>
    <lineage>
        <taxon>Bacteria</taxon>
        <taxon>Pseudomonadati</taxon>
        <taxon>Pseudomonadota</taxon>
        <taxon>Alphaproteobacteria</taxon>
        <taxon>Sphingomonadales</taxon>
        <taxon>Sphingomonadaceae</taxon>
        <taxon>Sphingomonas</taxon>
    </lineage>
</organism>
<dbReference type="Proteomes" id="UP001419910">
    <property type="component" value="Unassembled WGS sequence"/>
</dbReference>
<dbReference type="EMBL" id="JBDIME010000002">
    <property type="protein sequence ID" value="MEN2788785.1"/>
    <property type="molecule type" value="Genomic_DNA"/>
</dbReference>
<accession>A0ABU9XZ10</accession>
<reference evidence="2 3" key="1">
    <citation type="submission" date="2024-05" db="EMBL/GenBank/DDBJ databases">
        <authorList>
            <person name="Liu Q."/>
            <person name="Xin Y.-H."/>
        </authorList>
    </citation>
    <scope>NUCLEOTIDE SEQUENCE [LARGE SCALE GENOMIC DNA]</scope>
    <source>
        <strain evidence="2 3">CGMCC 1.10181</strain>
    </source>
</reference>
<comment type="caution">
    <text evidence="2">The sequence shown here is derived from an EMBL/GenBank/DDBJ whole genome shotgun (WGS) entry which is preliminary data.</text>
</comment>
<name>A0ABU9XZ10_9SPHN</name>
<dbReference type="Pfam" id="PF06742">
    <property type="entry name" value="DUF1214"/>
    <property type="match status" value="1"/>
</dbReference>
<dbReference type="SUPFAM" id="SSF160935">
    <property type="entry name" value="VPA0735-like"/>
    <property type="match status" value="1"/>
</dbReference>
<dbReference type="RefSeq" id="WP_343890795.1">
    <property type="nucleotide sequence ID" value="NZ_BAAAEH010000035.1"/>
</dbReference>
<dbReference type="Gene3D" id="2.60.120.600">
    <property type="entry name" value="Domain of unknown function DUF1214, C-terminal domain"/>
    <property type="match status" value="1"/>
</dbReference>
<evidence type="ECO:0000313" key="3">
    <source>
        <dbReference type="Proteomes" id="UP001419910"/>
    </source>
</evidence>
<dbReference type="PANTHER" id="PTHR36509">
    <property type="entry name" value="BLL3101 PROTEIN"/>
    <property type="match status" value="1"/>
</dbReference>
<dbReference type="PIRSF" id="PIRSF009471">
    <property type="entry name" value="UCP009471"/>
    <property type="match status" value="1"/>
</dbReference>
<feature type="domain" description="DUF1214" evidence="1">
    <location>
        <begin position="71"/>
        <end position="170"/>
    </location>
</feature>
<dbReference type="InterPro" id="IPR010621">
    <property type="entry name" value="DUF1214"/>
</dbReference>
<gene>
    <name evidence="2" type="ORF">ABC974_04035</name>
</gene>
<evidence type="ECO:0000259" key="1">
    <source>
        <dbReference type="Pfam" id="PF06742"/>
    </source>
</evidence>